<dbReference type="Proteomes" id="UP001163823">
    <property type="component" value="Chromosome 6"/>
</dbReference>
<dbReference type="KEGG" id="qsa:O6P43_016288"/>
<protein>
    <recommendedName>
        <fullName evidence="2">non-specific serine/threonine protein kinase</fullName>
        <ecNumber evidence="2">2.7.11.1</ecNumber>
    </recommendedName>
</protein>
<keyword evidence="6 14" id="KW-0732">Signal</keyword>
<evidence type="ECO:0000256" key="2">
    <source>
        <dbReference type="ARBA" id="ARBA00012513"/>
    </source>
</evidence>
<dbReference type="GO" id="GO:0016020">
    <property type="term" value="C:membrane"/>
    <property type="evidence" value="ECO:0007669"/>
    <property type="project" value="UniProtKB-SubCell"/>
</dbReference>
<comment type="subcellular location">
    <subcellularLocation>
        <location evidence="1">Membrane</location>
    </subcellularLocation>
</comment>
<evidence type="ECO:0000256" key="10">
    <source>
        <dbReference type="ARBA" id="ARBA00022840"/>
    </source>
</evidence>
<dbReference type="Gene3D" id="3.80.10.10">
    <property type="entry name" value="Ribonuclease Inhibitor"/>
    <property type="match status" value="3"/>
</dbReference>
<name>A0AAD7LZ61_QUISA</name>
<evidence type="ECO:0000256" key="7">
    <source>
        <dbReference type="ARBA" id="ARBA00022737"/>
    </source>
</evidence>
<dbReference type="Pfam" id="PF08263">
    <property type="entry name" value="LRRNT_2"/>
    <property type="match status" value="1"/>
</dbReference>
<gene>
    <name evidence="16" type="ORF">O6P43_016288</name>
</gene>
<feature type="chain" id="PRO_5041996850" description="non-specific serine/threonine protein kinase" evidence="14">
    <location>
        <begin position="23"/>
        <end position="398"/>
    </location>
</feature>
<proteinExistence type="predicted"/>
<dbReference type="FunFam" id="3.80.10.10:FF:000041">
    <property type="entry name" value="LRR receptor-like serine/threonine-protein kinase ERECTA"/>
    <property type="match status" value="1"/>
</dbReference>
<dbReference type="AlphaFoldDB" id="A0AAD7LZ61"/>
<comment type="caution">
    <text evidence="16">The sequence shown here is derived from an EMBL/GenBank/DDBJ whole genome shotgun (WGS) entry which is preliminary data.</text>
</comment>
<evidence type="ECO:0000256" key="6">
    <source>
        <dbReference type="ARBA" id="ARBA00022729"/>
    </source>
</evidence>
<feature type="domain" description="Leucine-rich repeat-containing N-terminal plant-type" evidence="15">
    <location>
        <begin position="26"/>
        <end position="67"/>
    </location>
</feature>
<reference evidence="16" key="1">
    <citation type="journal article" date="2023" name="Science">
        <title>Elucidation of the pathway for biosynthesis of saponin adjuvants from the soapbark tree.</title>
        <authorList>
            <person name="Reed J."/>
            <person name="Orme A."/>
            <person name="El-Demerdash A."/>
            <person name="Owen C."/>
            <person name="Martin L.B.B."/>
            <person name="Misra R.C."/>
            <person name="Kikuchi S."/>
            <person name="Rejzek M."/>
            <person name="Martin A.C."/>
            <person name="Harkess A."/>
            <person name="Leebens-Mack J."/>
            <person name="Louveau T."/>
            <person name="Stephenson M.J."/>
            <person name="Osbourn A."/>
        </authorList>
    </citation>
    <scope>NUCLEOTIDE SEQUENCE</scope>
    <source>
        <strain evidence="16">S10</strain>
    </source>
</reference>
<sequence>MKNSMRFIVLQVLLLWLQFTACSSYSELNALLKLKADMKGPRGRGLEDWDDASSPLAYCSFSGVTCDEDLRVTALNLTFIPLFGFVSPDIGLLNKLVNLTLTQSNFTGNLRKETANLTSLKLLNISHNNFSGHFRGKITLVMMDLEILGAYDNNFTGPLPWEIANLKKLKQFDLGGNFFPVPASLAHLKNLEELYLVYYNAYEGDIPPELGYIASLQLLDMANCDLTGEIPASLSFLRNLYTLFLQMNHLTGRIPTEFSKSRTEWEAQGTRRHQKPPNRNASSGFVQRRKLKTMIAIANFFYGVIPQQLGECKSLSKIRLTKNYFTGSIPAGIFNLPLAIMIDLNGNYFSGELPLEISGDALGILKLSDNNFTGKITPAIGNLKSLHTLSLEMNKFSG</sequence>
<dbReference type="EC" id="2.7.11.1" evidence="2"/>
<evidence type="ECO:0000313" key="17">
    <source>
        <dbReference type="Proteomes" id="UP001163823"/>
    </source>
</evidence>
<evidence type="ECO:0000256" key="4">
    <source>
        <dbReference type="ARBA" id="ARBA00022614"/>
    </source>
</evidence>
<evidence type="ECO:0000256" key="3">
    <source>
        <dbReference type="ARBA" id="ARBA00022527"/>
    </source>
</evidence>
<dbReference type="EMBL" id="JARAOO010000006">
    <property type="protein sequence ID" value="KAJ7966887.1"/>
    <property type="molecule type" value="Genomic_DNA"/>
</dbReference>
<dbReference type="InterPro" id="IPR032675">
    <property type="entry name" value="LRR_dom_sf"/>
</dbReference>
<evidence type="ECO:0000256" key="14">
    <source>
        <dbReference type="SAM" id="SignalP"/>
    </source>
</evidence>
<evidence type="ECO:0000313" key="16">
    <source>
        <dbReference type="EMBL" id="KAJ7966887.1"/>
    </source>
</evidence>
<dbReference type="Pfam" id="PF00560">
    <property type="entry name" value="LRR_1"/>
    <property type="match status" value="3"/>
</dbReference>
<keyword evidence="17" id="KW-1185">Reference proteome</keyword>
<feature type="signal peptide" evidence="14">
    <location>
        <begin position="1"/>
        <end position="22"/>
    </location>
</feature>
<evidence type="ECO:0000256" key="5">
    <source>
        <dbReference type="ARBA" id="ARBA00022679"/>
    </source>
</evidence>
<evidence type="ECO:0000256" key="9">
    <source>
        <dbReference type="ARBA" id="ARBA00022777"/>
    </source>
</evidence>
<dbReference type="GO" id="GO:0004674">
    <property type="term" value="F:protein serine/threonine kinase activity"/>
    <property type="evidence" value="ECO:0007669"/>
    <property type="project" value="UniProtKB-KW"/>
</dbReference>
<keyword evidence="11" id="KW-0472">Membrane</keyword>
<keyword evidence="9 16" id="KW-0418">Kinase</keyword>
<dbReference type="GO" id="GO:0005524">
    <property type="term" value="F:ATP binding"/>
    <property type="evidence" value="ECO:0007669"/>
    <property type="project" value="UniProtKB-KW"/>
</dbReference>
<evidence type="ECO:0000259" key="15">
    <source>
        <dbReference type="Pfam" id="PF08263"/>
    </source>
</evidence>
<dbReference type="SUPFAM" id="SSF52047">
    <property type="entry name" value="RNI-like"/>
    <property type="match status" value="1"/>
</dbReference>
<keyword evidence="8" id="KW-0547">Nucleotide-binding</keyword>
<feature type="region of interest" description="Disordered" evidence="13">
    <location>
        <begin position="263"/>
        <end position="284"/>
    </location>
</feature>
<keyword evidence="12" id="KW-0325">Glycoprotein</keyword>
<keyword evidence="4" id="KW-0433">Leucine-rich repeat</keyword>
<organism evidence="16 17">
    <name type="scientific">Quillaja saponaria</name>
    <name type="common">Soap bark tree</name>
    <dbReference type="NCBI Taxonomy" id="32244"/>
    <lineage>
        <taxon>Eukaryota</taxon>
        <taxon>Viridiplantae</taxon>
        <taxon>Streptophyta</taxon>
        <taxon>Embryophyta</taxon>
        <taxon>Tracheophyta</taxon>
        <taxon>Spermatophyta</taxon>
        <taxon>Magnoliopsida</taxon>
        <taxon>eudicotyledons</taxon>
        <taxon>Gunneridae</taxon>
        <taxon>Pentapetalae</taxon>
        <taxon>rosids</taxon>
        <taxon>fabids</taxon>
        <taxon>Fabales</taxon>
        <taxon>Quillajaceae</taxon>
        <taxon>Quillaja</taxon>
    </lineage>
</organism>
<keyword evidence="5" id="KW-0808">Transferase</keyword>
<evidence type="ECO:0000256" key="1">
    <source>
        <dbReference type="ARBA" id="ARBA00004370"/>
    </source>
</evidence>
<evidence type="ECO:0000256" key="12">
    <source>
        <dbReference type="ARBA" id="ARBA00023180"/>
    </source>
</evidence>
<keyword evidence="7" id="KW-0677">Repeat</keyword>
<keyword evidence="10" id="KW-0067">ATP-binding</keyword>
<dbReference type="InterPro" id="IPR001611">
    <property type="entry name" value="Leu-rich_rpt"/>
</dbReference>
<evidence type="ECO:0000256" key="13">
    <source>
        <dbReference type="SAM" id="MobiDB-lite"/>
    </source>
</evidence>
<keyword evidence="16" id="KW-0675">Receptor</keyword>
<dbReference type="PANTHER" id="PTHR45974">
    <property type="entry name" value="RECEPTOR-LIKE PROTEIN 55"/>
    <property type="match status" value="1"/>
</dbReference>
<keyword evidence="3" id="KW-0723">Serine/threonine-protein kinase</keyword>
<dbReference type="InterPro" id="IPR013210">
    <property type="entry name" value="LRR_N_plant-typ"/>
</dbReference>
<evidence type="ECO:0000256" key="11">
    <source>
        <dbReference type="ARBA" id="ARBA00023136"/>
    </source>
</evidence>
<accession>A0AAD7LZ61</accession>
<evidence type="ECO:0000256" key="8">
    <source>
        <dbReference type="ARBA" id="ARBA00022741"/>
    </source>
</evidence>